<dbReference type="GO" id="GO:0005886">
    <property type="term" value="C:plasma membrane"/>
    <property type="evidence" value="ECO:0007669"/>
    <property type="project" value="TreeGrafter"/>
</dbReference>
<dbReference type="GO" id="GO:0004714">
    <property type="term" value="F:transmembrane receptor protein tyrosine kinase activity"/>
    <property type="evidence" value="ECO:0007669"/>
    <property type="project" value="TreeGrafter"/>
</dbReference>
<reference evidence="4 5" key="1">
    <citation type="submission" date="2018-06" db="EMBL/GenBank/DDBJ databases">
        <title>Comparative genomics reveals the genomic features of Rhizophagus irregularis, R. cerebriforme, R. diaphanum and Gigaspora rosea, and their symbiotic lifestyle signature.</title>
        <authorList>
            <person name="Morin E."/>
            <person name="San Clemente H."/>
            <person name="Chen E.C.H."/>
            <person name="De La Providencia I."/>
            <person name="Hainaut M."/>
            <person name="Kuo A."/>
            <person name="Kohler A."/>
            <person name="Murat C."/>
            <person name="Tang N."/>
            <person name="Roy S."/>
            <person name="Loubradou J."/>
            <person name="Henrissat B."/>
            <person name="Grigoriev I.V."/>
            <person name="Corradi N."/>
            <person name="Roux C."/>
            <person name="Martin F.M."/>
        </authorList>
    </citation>
    <scope>NUCLEOTIDE SEQUENCE [LARGE SCALE GENOMIC DNA]</scope>
    <source>
        <strain evidence="4 5">DAOM 227022</strain>
    </source>
</reference>
<dbReference type="GO" id="GO:0005524">
    <property type="term" value="F:ATP binding"/>
    <property type="evidence" value="ECO:0007669"/>
    <property type="project" value="UniProtKB-UniRule"/>
</dbReference>
<dbReference type="EMBL" id="QKYT01000081">
    <property type="protein sequence ID" value="RIA94414.1"/>
    <property type="molecule type" value="Genomic_DNA"/>
</dbReference>
<comment type="subcellular location">
    <subcellularLocation>
        <location evidence="1">Membrane</location>
        <topology evidence="1">Single-pass membrane protein</topology>
    </subcellularLocation>
</comment>
<evidence type="ECO:0000313" key="4">
    <source>
        <dbReference type="EMBL" id="RIA94414.1"/>
    </source>
</evidence>
<dbReference type="GO" id="GO:0007169">
    <property type="term" value="P:cell surface receptor protein tyrosine kinase signaling pathway"/>
    <property type="evidence" value="ECO:0007669"/>
    <property type="project" value="TreeGrafter"/>
</dbReference>
<dbReference type="Proteomes" id="UP000265703">
    <property type="component" value="Unassembled WGS sequence"/>
</dbReference>
<dbReference type="PANTHER" id="PTHR24416">
    <property type="entry name" value="TYROSINE-PROTEIN KINASE RECEPTOR"/>
    <property type="match status" value="1"/>
</dbReference>
<feature type="non-terminal residue" evidence="4">
    <location>
        <position position="148"/>
    </location>
</feature>
<gene>
    <name evidence="4" type="ORF">C1645_803558</name>
</gene>
<evidence type="ECO:0000313" key="5">
    <source>
        <dbReference type="Proteomes" id="UP000265703"/>
    </source>
</evidence>
<dbReference type="InterPro" id="IPR050122">
    <property type="entry name" value="RTK"/>
</dbReference>
<feature type="domain" description="Protein kinase" evidence="3">
    <location>
        <begin position="34"/>
        <end position="148"/>
    </location>
</feature>
<dbReference type="InterPro" id="IPR011009">
    <property type="entry name" value="Kinase-like_dom_sf"/>
</dbReference>
<keyword evidence="2" id="KW-0067">ATP-binding</keyword>
<proteinExistence type="predicted"/>
<dbReference type="OrthoDB" id="10261027at2759"/>
<evidence type="ECO:0000256" key="1">
    <source>
        <dbReference type="ARBA" id="ARBA00004167"/>
    </source>
</evidence>
<keyword evidence="2" id="KW-0547">Nucleotide-binding</keyword>
<name>A0A397THS3_9GLOM</name>
<evidence type="ECO:0000259" key="3">
    <source>
        <dbReference type="PROSITE" id="PS50011"/>
    </source>
</evidence>
<feature type="binding site" evidence="2">
    <location>
        <position position="63"/>
    </location>
    <ligand>
        <name>ATP</name>
        <dbReference type="ChEBI" id="CHEBI:30616"/>
    </ligand>
</feature>
<dbReference type="AlphaFoldDB" id="A0A397THS3"/>
<dbReference type="InterPro" id="IPR017441">
    <property type="entry name" value="Protein_kinase_ATP_BS"/>
</dbReference>
<keyword evidence="4" id="KW-0808">Transferase</keyword>
<dbReference type="PROSITE" id="PS00107">
    <property type="entry name" value="PROTEIN_KINASE_ATP"/>
    <property type="match status" value="1"/>
</dbReference>
<dbReference type="PROSITE" id="PS50011">
    <property type="entry name" value="PROTEIN_KINASE_DOM"/>
    <property type="match status" value="1"/>
</dbReference>
<protein>
    <submittedName>
        <fullName evidence="4">Kinase-like domain-containing protein</fullName>
    </submittedName>
</protein>
<dbReference type="Pfam" id="PF07714">
    <property type="entry name" value="PK_Tyr_Ser-Thr"/>
    <property type="match status" value="1"/>
</dbReference>
<keyword evidence="4" id="KW-0418">Kinase</keyword>
<dbReference type="SUPFAM" id="SSF56112">
    <property type="entry name" value="Protein kinase-like (PK-like)"/>
    <property type="match status" value="1"/>
</dbReference>
<comment type="caution">
    <text evidence="4">The sequence shown here is derived from an EMBL/GenBank/DDBJ whole genome shotgun (WGS) entry which is preliminary data.</text>
</comment>
<dbReference type="InterPro" id="IPR000719">
    <property type="entry name" value="Prot_kinase_dom"/>
</dbReference>
<organism evidence="4 5">
    <name type="scientific">Glomus cerebriforme</name>
    <dbReference type="NCBI Taxonomy" id="658196"/>
    <lineage>
        <taxon>Eukaryota</taxon>
        <taxon>Fungi</taxon>
        <taxon>Fungi incertae sedis</taxon>
        <taxon>Mucoromycota</taxon>
        <taxon>Glomeromycotina</taxon>
        <taxon>Glomeromycetes</taxon>
        <taxon>Glomerales</taxon>
        <taxon>Glomeraceae</taxon>
        <taxon>Glomus</taxon>
    </lineage>
</organism>
<sequence>MANKHNSTGADEWVQWIEDGISKYYLNYYEYNEFQNIKRIGSGAFSNVYKAHWKSSNTVVALKSFRNDSCVTEIVNELQLLHVTQFHAHIIRFFGITKRKYNEDNVDPDYLLILEYADSGTLRNYLKENFNKLDWNMKLQFAIQIADA</sequence>
<dbReference type="InterPro" id="IPR001245">
    <property type="entry name" value="Ser-Thr/Tyr_kinase_cat_dom"/>
</dbReference>
<dbReference type="PANTHER" id="PTHR24416:SF611">
    <property type="entry name" value="TYROSINE-PROTEIN KINASE TRANSMEMBRANE RECEPTOR ROR"/>
    <property type="match status" value="1"/>
</dbReference>
<evidence type="ECO:0000256" key="2">
    <source>
        <dbReference type="PROSITE-ProRule" id="PRU10141"/>
    </source>
</evidence>
<dbReference type="Gene3D" id="1.10.510.10">
    <property type="entry name" value="Transferase(Phosphotransferase) domain 1"/>
    <property type="match status" value="1"/>
</dbReference>
<dbReference type="GO" id="GO:0043235">
    <property type="term" value="C:receptor complex"/>
    <property type="evidence" value="ECO:0007669"/>
    <property type="project" value="TreeGrafter"/>
</dbReference>
<accession>A0A397THS3</accession>
<keyword evidence="5" id="KW-1185">Reference proteome</keyword>